<reference evidence="1" key="1">
    <citation type="journal article" date="2021" name="Int. J. Syst. Evol. Microbiol.">
        <title>Bradyrhizobium septentrionale sp. nov. (sv. septentrionale) and Bradyrhizobium quebecense sp. nov. (sv. septentrionale) associated with legumes native to Canada possess rearranged symbiosis genes and numerous insertion sequences.</title>
        <authorList>
            <person name="Bromfield E.S.P."/>
            <person name="Cloutier S."/>
        </authorList>
    </citation>
    <scope>NUCLEOTIDE SEQUENCE</scope>
    <source>
        <strain evidence="1">5S5</strain>
    </source>
</reference>
<organism evidence="1 2">
    <name type="scientific">Bradyrhizobium septentrionale</name>
    <dbReference type="NCBI Taxonomy" id="1404411"/>
    <lineage>
        <taxon>Bacteria</taxon>
        <taxon>Pseudomonadati</taxon>
        <taxon>Pseudomonadota</taxon>
        <taxon>Alphaproteobacteria</taxon>
        <taxon>Hyphomicrobiales</taxon>
        <taxon>Nitrobacteraceae</taxon>
        <taxon>Bradyrhizobium</taxon>
    </lineage>
</organism>
<sequence length="88" mass="9669">MFVSTAAVAAAPALAMNSAADEPLAIDHKGILARVEQIVDLLRTRYICDGWKMDEDGAARALDDFRRHVHGPAFNDEDEHTAAHTIKR</sequence>
<evidence type="ECO:0000313" key="1">
    <source>
        <dbReference type="EMBL" id="WXC81719.1"/>
    </source>
</evidence>
<evidence type="ECO:0000313" key="2">
    <source>
        <dbReference type="Proteomes" id="UP001432046"/>
    </source>
</evidence>
<dbReference type="Proteomes" id="UP001432046">
    <property type="component" value="Chromosome"/>
</dbReference>
<dbReference type="EMBL" id="CP147711">
    <property type="protein sequence ID" value="WXC81719.1"/>
    <property type="molecule type" value="Genomic_DNA"/>
</dbReference>
<protein>
    <submittedName>
        <fullName evidence="1">Uncharacterized protein</fullName>
    </submittedName>
</protein>
<dbReference type="RefSeq" id="WP_338821973.1">
    <property type="nucleotide sequence ID" value="NZ_CP147708.1"/>
</dbReference>
<reference evidence="1" key="2">
    <citation type="submission" date="2024-03" db="EMBL/GenBank/DDBJ databases">
        <authorList>
            <person name="Bromfield E.S.P."/>
            <person name="Cloutier S."/>
        </authorList>
    </citation>
    <scope>NUCLEOTIDE SEQUENCE</scope>
    <source>
        <strain evidence="1">5S5</strain>
    </source>
</reference>
<gene>
    <name evidence="1" type="ORF">WDK88_08950</name>
</gene>
<proteinExistence type="predicted"/>
<keyword evidence="2" id="KW-1185">Reference proteome</keyword>
<name>A0ABZ2P3G4_9BRAD</name>
<accession>A0ABZ2P3G4</accession>